<organism evidence="2 3">
    <name type="scientific">Sphaerotilus microaerophilus</name>
    <dbReference type="NCBI Taxonomy" id="2914710"/>
    <lineage>
        <taxon>Bacteria</taxon>
        <taxon>Pseudomonadati</taxon>
        <taxon>Pseudomonadota</taxon>
        <taxon>Betaproteobacteria</taxon>
        <taxon>Burkholderiales</taxon>
        <taxon>Sphaerotilaceae</taxon>
        <taxon>Sphaerotilus</taxon>
    </lineage>
</organism>
<accession>A0ABM7YL81</accession>
<proteinExistence type="inferred from homology"/>
<dbReference type="Pfam" id="PF03401">
    <property type="entry name" value="TctC"/>
    <property type="match status" value="2"/>
</dbReference>
<reference evidence="2" key="1">
    <citation type="submission" date="2022-04" db="EMBL/GenBank/DDBJ databases">
        <title>Whole genome sequence of Sphaerotilus sp. FB-5.</title>
        <authorList>
            <person name="Takeda M."/>
            <person name="Narihara S."/>
            <person name="Akimoto M."/>
            <person name="Akimoto R."/>
            <person name="Nishiyashiki S."/>
            <person name="Murakami T."/>
        </authorList>
    </citation>
    <scope>NUCLEOTIDE SEQUENCE</scope>
    <source>
        <strain evidence="2">FB-5</strain>
    </source>
</reference>
<dbReference type="PANTHER" id="PTHR42928">
    <property type="entry name" value="TRICARBOXYLATE-BINDING PROTEIN"/>
    <property type="match status" value="1"/>
</dbReference>
<evidence type="ECO:0000256" key="1">
    <source>
        <dbReference type="ARBA" id="ARBA00006987"/>
    </source>
</evidence>
<dbReference type="EMBL" id="AP025730">
    <property type="protein sequence ID" value="BDI05190.1"/>
    <property type="molecule type" value="Genomic_DNA"/>
</dbReference>
<gene>
    <name evidence="2" type="ORF">CATMQ487_21600</name>
</gene>
<keyword evidence="3" id="KW-1185">Reference proteome</keyword>
<sequence length="202" mass="21210">MFAQAQTAADGSVLLMGTIATHVINPLSATQSLYDPQRDFSPISLLAKVPNVLLVGNAVKAQNLRELIALIKSQPGKFSYGSSGIGTPPHLSGELFKAMAGLDIAHLPSFPDIPTMAEAGLPRYETYTWNAIFGPAGVPRPVVDTLSRELVAVVALPEVQAKLKELSATPVGSTPKVLAALGKSDLDKMGALIKSIGGLKRE</sequence>
<dbReference type="PANTHER" id="PTHR42928:SF5">
    <property type="entry name" value="BLR1237 PROTEIN"/>
    <property type="match status" value="1"/>
</dbReference>
<protein>
    <recommendedName>
        <fullName evidence="4">Tripartite tricarboxylate transporter substrate binding protein</fullName>
    </recommendedName>
</protein>
<evidence type="ECO:0000313" key="2">
    <source>
        <dbReference type="EMBL" id="BDI05190.1"/>
    </source>
</evidence>
<dbReference type="RefSeq" id="WP_251973243.1">
    <property type="nucleotide sequence ID" value="NZ_AP025730.1"/>
</dbReference>
<dbReference type="Gene3D" id="3.40.190.10">
    <property type="entry name" value="Periplasmic binding protein-like II"/>
    <property type="match status" value="1"/>
</dbReference>
<dbReference type="InterPro" id="IPR042100">
    <property type="entry name" value="Bug_dom1"/>
</dbReference>
<dbReference type="Gene3D" id="3.40.190.150">
    <property type="entry name" value="Bordetella uptake gene, domain 1"/>
    <property type="match status" value="2"/>
</dbReference>
<evidence type="ECO:0008006" key="4">
    <source>
        <dbReference type="Google" id="ProtNLM"/>
    </source>
</evidence>
<name>A0ABM7YL81_9BURK</name>
<dbReference type="InterPro" id="IPR005064">
    <property type="entry name" value="BUG"/>
</dbReference>
<comment type="similarity">
    <text evidence="1">Belongs to the UPF0065 (bug) family.</text>
</comment>
<dbReference type="Proteomes" id="UP001057498">
    <property type="component" value="Chromosome"/>
</dbReference>
<evidence type="ECO:0000313" key="3">
    <source>
        <dbReference type="Proteomes" id="UP001057498"/>
    </source>
</evidence>